<sequence>MDLERQLRIIQGTRKKYRNIARRFANLFKKINNNEVDGDCAIVNLARLIQEKEEVESHVAAYDAALLRVNDAILEVSNASWPFQMDDFDLDSWKSLLTHDKYRIKILKRNFQEAHMAMNGKQKVENDIQEEE</sequence>
<reference evidence="1 2" key="1">
    <citation type="submission" date="2023-11" db="EMBL/GenBank/DDBJ databases">
        <title>Halocaridina rubra genome assembly.</title>
        <authorList>
            <person name="Smith C."/>
        </authorList>
    </citation>
    <scope>NUCLEOTIDE SEQUENCE [LARGE SCALE GENOMIC DNA]</scope>
    <source>
        <strain evidence="1">EP-1</strain>
        <tissue evidence="1">Whole</tissue>
    </source>
</reference>
<name>A0AAN8WNM1_HALRR</name>
<dbReference type="Proteomes" id="UP001381693">
    <property type="component" value="Unassembled WGS sequence"/>
</dbReference>
<accession>A0AAN8WNM1</accession>
<protein>
    <submittedName>
        <fullName evidence="1">Uncharacterized protein</fullName>
    </submittedName>
</protein>
<organism evidence="1 2">
    <name type="scientific">Halocaridina rubra</name>
    <name type="common">Hawaiian red shrimp</name>
    <dbReference type="NCBI Taxonomy" id="373956"/>
    <lineage>
        <taxon>Eukaryota</taxon>
        <taxon>Metazoa</taxon>
        <taxon>Ecdysozoa</taxon>
        <taxon>Arthropoda</taxon>
        <taxon>Crustacea</taxon>
        <taxon>Multicrustacea</taxon>
        <taxon>Malacostraca</taxon>
        <taxon>Eumalacostraca</taxon>
        <taxon>Eucarida</taxon>
        <taxon>Decapoda</taxon>
        <taxon>Pleocyemata</taxon>
        <taxon>Caridea</taxon>
        <taxon>Atyoidea</taxon>
        <taxon>Atyidae</taxon>
        <taxon>Halocaridina</taxon>
    </lineage>
</organism>
<comment type="caution">
    <text evidence="1">The sequence shown here is derived from an EMBL/GenBank/DDBJ whole genome shotgun (WGS) entry which is preliminary data.</text>
</comment>
<keyword evidence="2" id="KW-1185">Reference proteome</keyword>
<dbReference type="AlphaFoldDB" id="A0AAN8WNM1"/>
<dbReference type="EMBL" id="JAXCGZ010019266">
    <property type="protein sequence ID" value="KAK7066313.1"/>
    <property type="molecule type" value="Genomic_DNA"/>
</dbReference>
<proteinExistence type="predicted"/>
<evidence type="ECO:0000313" key="1">
    <source>
        <dbReference type="EMBL" id="KAK7066313.1"/>
    </source>
</evidence>
<gene>
    <name evidence="1" type="ORF">SK128_004170</name>
</gene>
<evidence type="ECO:0000313" key="2">
    <source>
        <dbReference type="Proteomes" id="UP001381693"/>
    </source>
</evidence>